<dbReference type="InterPro" id="IPR037066">
    <property type="entry name" value="Plug_dom_sf"/>
</dbReference>
<accession>A0A117UYG3</accession>
<comment type="subcellular location">
    <subcellularLocation>
        <location evidence="1 11">Cell outer membrane</location>
        <topology evidence="1 11">Multi-pass membrane protein</topology>
    </subcellularLocation>
</comment>
<dbReference type="GO" id="GO:0009279">
    <property type="term" value="C:cell outer membrane"/>
    <property type="evidence" value="ECO:0007669"/>
    <property type="project" value="UniProtKB-SubCell"/>
</dbReference>
<feature type="signal peptide" evidence="13">
    <location>
        <begin position="1"/>
        <end position="15"/>
    </location>
</feature>
<evidence type="ECO:0000259" key="14">
    <source>
        <dbReference type="Pfam" id="PF00593"/>
    </source>
</evidence>
<feature type="domain" description="TonB-dependent receptor plug" evidence="15">
    <location>
        <begin position="40"/>
        <end position="150"/>
    </location>
</feature>
<dbReference type="EMBL" id="LLZS01000003">
    <property type="protein sequence ID" value="KUR73161.1"/>
    <property type="molecule type" value="Genomic_DNA"/>
</dbReference>
<organism evidence="16 17">
    <name type="scientific">Novosphingobium fuchskuhlense</name>
    <dbReference type="NCBI Taxonomy" id="1117702"/>
    <lineage>
        <taxon>Bacteria</taxon>
        <taxon>Pseudomonadati</taxon>
        <taxon>Pseudomonadota</taxon>
        <taxon>Alphaproteobacteria</taxon>
        <taxon>Sphingomonadales</taxon>
        <taxon>Sphingomonadaceae</taxon>
        <taxon>Novosphingobium</taxon>
    </lineage>
</organism>
<keyword evidence="16" id="KW-0675">Receptor</keyword>
<reference evidence="16 17" key="1">
    <citation type="submission" date="2015-10" db="EMBL/GenBank/DDBJ databases">
        <title>Draft genome sequence of Novosphingobium fuchskuhlense DSM 25065 isolated from a surface water sample of the southwest basin of Lake Grosse Fuchskuhle.</title>
        <authorList>
            <person name="Ruckert C."/>
            <person name="Winkler A."/>
            <person name="Glaeser J."/>
            <person name="Grossart H.-P."/>
            <person name="Kalinowski J."/>
            <person name="Glaeser S."/>
        </authorList>
    </citation>
    <scope>NUCLEOTIDE SEQUENCE [LARGE SCALE GENOMIC DNA]</scope>
    <source>
        <strain evidence="16 17">FNE08-7</strain>
    </source>
</reference>
<name>A0A117UYG3_9SPHN</name>
<evidence type="ECO:0000259" key="15">
    <source>
        <dbReference type="Pfam" id="PF07715"/>
    </source>
</evidence>
<evidence type="ECO:0000256" key="6">
    <source>
        <dbReference type="ARBA" id="ARBA00023004"/>
    </source>
</evidence>
<feature type="chain" id="PRO_5012678293" evidence="13">
    <location>
        <begin position="16"/>
        <end position="665"/>
    </location>
</feature>
<keyword evidence="8 12" id="KW-0798">TonB box</keyword>
<dbReference type="InterPro" id="IPR039426">
    <property type="entry name" value="TonB-dep_rcpt-like"/>
</dbReference>
<dbReference type="AlphaFoldDB" id="A0A117UYG3"/>
<keyword evidence="2 11" id="KW-0813">Transport</keyword>
<dbReference type="Proteomes" id="UP000058012">
    <property type="component" value="Unassembled WGS sequence"/>
</dbReference>
<evidence type="ECO:0000313" key="17">
    <source>
        <dbReference type="Proteomes" id="UP000058012"/>
    </source>
</evidence>
<keyword evidence="13" id="KW-0732">Signal</keyword>
<evidence type="ECO:0000256" key="3">
    <source>
        <dbReference type="ARBA" id="ARBA00022452"/>
    </source>
</evidence>
<sequence>MVAAGALLVPAAAHADTPASPPDEAIVVYGRAVPLIGAATSGSEGTVGYADFENRPIARVAELAENVPGLIATQHSGEGKANQYFLRGFNLDHGTDLAGFVDGAPVNMRSHGHGQGYLDLNFLIPELVERIDYTKGPYHADKGDFSAAGTLLFVTKSSLPEPLAEVTGGSFGYWRGLVAGSTRLGSSNILLAAEATRSDGPWVLDERLRKLNLLARLTTPDWSLSLMGYTNRWVSTDQVPERAILSGLIPRNGYIDPDLGGRSGRIALTFNWHRGDTRLTAYAIGSRLQLTSNFTYFLDDPVRGDAFRQIDRRGVFGGSLSQGFGAGPVRFRIGAETRWDRIGQVGLYRTVAGTIVDTVREDRVDEVSGALFAEATATLAPGLRAVVGLRGDTIQYSVRSDLTANSGRGGKAILTPKVALAWQPARPVEIYANYGEGYHSNDVRGAVIKVDPASGDPAERVPVFARARGAEIGARVERGALSASLVGFLLDLGSELVFVGDAGTTEPNAASHRSGIEASLFWRPTAWLALDGAAALTRARFRGVAQGEDRIPGSVGNVLSAGVNLRPTRALTFSARLRHFGAAPLIEDGSVRSQPTTLVNFGAYLDRGKFRLGVDLLNALDAKVPDISYFYPSRLPGEPADGVPDRHIHPVEPRQVRLSLRYRFG</sequence>
<evidence type="ECO:0000256" key="12">
    <source>
        <dbReference type="RuleBase" id="RU003357"/>
    </source>
</evidence>
<dbReference type="SUPFAM" id="SSF56935">
    <property type="entry name" value="Porins"/>
    <property type="match status" value="1"/>
</dbReference>
<evidence type="ECO:0000256" key="9">
    <source>
        <dbReference type="ARBA" id="ARBA00023136"/>
    </source>
</evidence>
<dbReference type="OrthoDB" id="99480at2"/>
<dbReference type="PANTHER" id="PTHR32552:SF81">
    <property type="entry name" value="TONB-DEPENDENT OUTER MEMBRANE RECEPTOR"/>
    <property type="match status" value="1"/>
</dbReference>
<comment type="similarity">
    <text evidence="11 12">Belongs to the TonB-dependent receptor family.</text>
</comment>
<dbReference type="PROSITE" id="PS52016">
    <property type="entry name" value="TONB_DEPENDENT_REC_3"/>
    <property type="match status" value="1"/>
</dbReference>
<evidence type="ECO:0000256" key="5">
    <source>
        <dbReference type="ARBA" id="ARBA00022692"/>
    </source>
</evidence>
<keyword evidence="4" id="KW-0410">Iron transport</keyword>
<dbReference type="InterPro" id="IPR000531">
    <property type="entry name" value="Beta-barrel_TonB"/>
</dbReference>
<evidence type="ECO:0000256" key="8">
    <source>
        <dbReference type="ARBA" id="ARBA00023077"/>
    </source>
</evidence>
<evidence type="ECO:0000256" key="1">
    <source>
        <dbReference type="ARBA" id="ARBA00004571"/>
    </source>
</evidence>
<proteinExistence type="inferred from homology"/>
<evidence type="ECO:0000313" key="16">
    <source>
        <dbReference type="EMBL" id="KUR73161.1"/>
    </source>
</evidence>
<keyword evidence="7" id="KW-0406">Ion transport</keyword>
<keyword evidence="17" id="KW-1185">Reference proteome</keyword>
<protein>
    <submittedName>
        <fullName evidence="16">TonB-dependent receptor</fullName>
    </submittedName>
</protein>
<evidence type="ECO:0000256" key="7">
    <source>
        <dbReference type="ARBA" id="ARBA00023065"/>
    </source>
</evidence>
<evidence type="ECO:0000256" key="2">
    <source>
        <dbReference type="ARBA" id="ARBA00022448"/>
    </source>
</evidence>
<keyword evidence="3 11" id="KW-1134">Transmembrane beta strand</keyword>
<keyword evidence="5 11" id="KW-0812">Transmembrane</keyword>
<evidence type="ECO:0000256" key="13">
    <source>
        <dbReference type="SAM" id="SignalP"/>
    </source>
</evidence>
<comment type="caution">
    <text evidence="16">The sequence shown here is derived from an EMBL/GenBank/DDBJ whole genome shotgun (WGS) entry which is preliminary data.</text>
</comment>
<keyword evidence="6" id="KW-0408">Iron</keyword>
<dbReference type="InterPro" id="IPR036942">
    <property type="entry name" value="Beta-barrel_TonB_sf"/>
</dbReference>
<dbReference type="Pfam" id="PF07715">
    <property type="entry name" value="Plug"/>
    <property type="match status" value="1"/>
</dbReference>
<gene>
    <name evidence="16" type="ORF">AQZ52_04285</name>
</gene>
<dbReference type="STRING" id="1117702.AQZ52_04285"/>
<dbReference type="PANTHER" id="PTHR32552">
    <property type="entry name" value="FERRICHROME IRON RECEPTOR-RELATED"/>
    <property type="match status" value="1"/>
</dbReference>
<keyword evidence="10 11" id="KW-0998">Cell outer membrane</keyword>
<evidence type="ECO:0000256" key="4">
    <source>
        <dbReference type="ARBA" id="ARBA00022496"/>
    </source>
</evidence>
<dbReference type="Gene3D" id="2.40.170.20">
    <property type="entry name" value="TonB-dependent receptor, beta-barrel domain"/>
    <property type="match status" value="1"/>
</dbReference>
<dbReference type="GO" id="GO:0006826">
    <property type="term" value="P:iron ion transport"/>
    <property type="evidence" value="ECO:0007669"/>
    <property type="project" value="UniProtKB-KW"/>
</dbReference>
<dbReference type="Gene3D" id="2.170.130.10">
    <property type="entry name" value="TonB-dependent receptor, plug domain"/>
    <property type="match status" value="1"/>
</dbReference>
<dbReference type="InterPro" id="IPR012910">
    <property type="entry name" value="Plug_dom"/>
</dbReference>
<evidence type="ECO:0000256" key="11">
    <source>
        <dbReference type="PROSITE-ProRule" id="PRU01360"/>
    </source>
</evidence>
<feature type="domain" description="TonB-dependent receptor-like beta-barrel" evidence="14">
    <location>
        <begin position="251"/>
        <end position="615"/>
    </location>
</feature>
<keyword evidence="9 11" id="KW-0472">Membrane</keyword>
<evidence type="ECO:0000256" key="10">
    <source>
        <dbReference type="ARBA" id="ARBA00023237"/>
    </source>
</evidence>
<dbReference type="Pfam" id="PF00593">
    <property type="entry name" value="TonB_dep_Rec_b-barrel"/>
    <property type="match status" value="1"/>
</dbReference>